<reference evidence="1" key="1">
    <citation type="submission" date="2014-09" db="EMBL/GenBank/DDBJ databases">
        <authorList>
            <person name="Magalhaes I.L.F."/>
            <person name="Oliveira U."/>
            <person name="Santos F.R."/>
            <person name="Vidigal T.H.D.A."/>
            <person name="Brescovit A.D."/>
            <person name="Santos A.J."/>
        </authorList>
    </citation>
    <scope>NUCLEOTIDE SEQUENCE</scope>
    <source>
        <tissue evidence="1">Shoot tissue taken approximately 20 cm above the soil surface</tissue>
    </source>
</reference>
<evidence type="ECO:0000313" key="1">
    <source>
        <dbReference type="EMBL" id="JAE27582.1"/>
    </source>
</evidence>
<name>A0A0A9LBC9_ARUDO</name>
<protein>
    <submittedName>
        <fullName evidence="1">Kinesin motor protein-related</fullName>
    </submittedName>
</protein>
<accession>A0A0A9LBC9</accession>
<sequence length="10" mass="1153">MVCVTATSRW</sequence>
<reference evidence="1" key="2">
    <citation type="journal article" date="2015" name="Data Brief">
        <title>Shoot transcriptome of the giant reed, Arundo donax.</title>
        <authorList>
            <person name="Barrero R.A."/>
            <person name="Guerrero F.D."/>
            <person name="Moolhuijzen P."/>
            <person name="Goolsby J.A."/>
            <person name="Tidwell J."/>
            <person name="Bellgard S.E."/>
            <person name="Bellgard M.I."/>
        </authorList>
    </citation>
    <scope>NUCLEOTIDE SEQUENCE</scope>
    <source>
        <tissue evidence="1">Shoot tissue taken approximately 20 cm above the soil surface</tissue>
    </source>
</reference>
<organism evidence="1">
    <name type="scientific">Arundo donax</name>
    <name type="common">Giant reed</name>
    <name type="synonym">Donax arundinaceus</name>
    <dbReference type="NCBI Taxonomy" id="35708"/>
    <lineage>
        <taxon>Eukaryota</taxon>
        <taxon>Viridiplantae</taxon>
        <taxon>Streptophyta</taxon>
        <taxon>Embryophyta</taxon>
        <taxon>Tracheophyta</taxon>
        <taxon>Spermatophyta</taxon>
        <taxon>Magnoliopsida</taxon>
        <taxon>Liliopsida</taxon>
        <taxon>Poales</taxon>
        <taxon>Poaceae</taxon>
        <taxon>PACMAD clade</taxon>
        <taxon>Arundinoideae</taxon>
        <taxon>Arundineae</taxon>
        <taxon>Arundo</taxon>
    </lineage>
</organism>
<proteinExistence type="predicted"/>
<dbReference type="EMBL" id="GBRH01170314">
    <property type="protein sequence ID" value="JAE27582.1"/>
    <property type="molecule type" value="Transcribed_RNA"/>
</dbReference>